<dbReference type="EC" id="2.7.13.3" evidence="3"/>
<evidence type="ECO:0000256" key="9">
    <source>
        <dbReference type="ARBA" id="ARBA00023012"/>
    </source>
</evidence>
<dbReference type="InterPro" id="IPR004358">
    <property type="entry name" value="Sig_transdc_His_kin-like_C"/>
</dbReference>
<dbReference type="InterPro" id="IPR003594">
    <property type="entry name" value="HATPase_dom"/>
</dbReference>
<dbReference type="InterPro" id="IPR003660">
    <property type="entry name" value="HAMP_dom"/>
</dbReference>
<evidence type="ECO:0000256" key="11">
    <source>
        <dbReference type="SAM" id="Phobius"/>
    </source>
</evidence>
<keyword evidence="7 14" id="KW-0418">Kinase</keyword>
<comment type="caution">
    <text evidence="14">The sequence shown here is derived from an EMBL/GenBank/DDBJ whole genome shotgun (WGS) entry which is preliminary data.</text>
</comment>
<evidence type="ECO:0000256" key="1">
    <source>
        <dbReference type="ARBA" id="ARBA00000085"/>
    </source>
</evidence>
<evidence type="ECO:0000259" key="12">
    <source>
        <dbReference type="PROSITE" id="PS50109"/>
    </source>
</evidence>
<dbReference type="Gene3D" id="6.10.340.10">
    <property type="match status" value="1"/>
</dbReference>
<feature type="transmembrane region" description="Helical" evidence="11">
    <location>
        <begin position="259"/>
        <end position="281"/>
    </location>
</feature>
<name>A0A318EBG2_9GAMM</name>
<sequence>MAQPPASSRPLPAHPCAGARRLRLRTVLLLVNLVILALPLGGITWLRLYESALIRQTESELIAQAAFIEAAYLAALARQKRVPGDYGTPAIAPPPPSDPEGRWRPRWADLDLATDPVLPAPADPQPTTRKPDRIARTIGRELTPMLRAAQQTTLAGMRIVDAGGLIVASTGDERADDIGLSLAAQDEVRRALTGEAVSAMRWRGAEAPPPPLDSISRGTRIRVYVTEPIERDGRVIGAVLLVRTPANIRQAIYGKRKPLLRAGIGLLLVVITLTLLMSVTITGPVKRLIEQARRAARGEQNAVVPLKRPGTREIAELSETVAGMAQTLEARARYIRDFAAHVSHEFKTPLTAIQGSVELLRDHGEGMSVDERARFLGILAADATRLERLVQRLLELARADMQPVSGGSADLAIVAAAVTARHRESGLSVEIDGGAPLHVTVAAELLDSMLGSLLDNVRQHAGAGARARLAWRDTADDVELDVSDDGNGISPANRARIFEPFFTTARDGGNTGLGLAIIRALLAAHGGGIELLDSARGAHWRLRLPRAE</sequence>
<dbReference type="CDD" id="cd00075">
    <property type="entry name" value="HATPase"/>
    <property type="match status" value="1"/>
</dbReference>
<dbReference type="EMBL" id="QICN01000007">
    <property type="protein sequence ID" value="PXV66597.1"/>
    <property type="molecule type" value="Genomic_DNA"/>
</dbReference>
<dbReference type="PRINTS" id="PR00344">
    <property type="entry name" value="BCTRLSENSOR"/>
</dbReference>
<protein>
    <recommendedName>
        <fullName evidence="3">histidine kinase</fullName>
        <ecNumber evidence="3">2.7.13.3</ecNumber>
    </recommendedName>
</protein>
<proteinExistence type="predicted"/>
<dbReference type="Proteomes" id="UP000248330">
    <property type="component" value="Unassembled WGS sequence"/>
</dbReference>
<gene>
    <name evidence="14" type="ORF">C8D93_107162</name>
</gene>
<keyword evidence="15" id="KW-1185">Reference proteome</keyword>
<evidence type="ECO:0000256" key="4">
    <source>
        <dbReference type="ARBA" id="ARBA00022553"/>
    </source>
</evidence>
<evidence type="ECO:0000256" key="3">
    <source>
        <dbReference type="ARBA" id="ARBA00012438"/>
    </source>
</evidence>
<dbReference type="Pfam" id="PF00512">
    <property type="entry name" value="HisKA"/>
    <property type="match status" value="1"/>
</dbReference>
<dbReference type="CDD" id="cd06225">
    <property type="entry name" value="HAMP"/>
    <property type="match status" value="1"/>
</dbReference>
<dbReference type="InterPro" id="IPR005467">
    <property type="entry name" value="His_kinase_dom"/>
</dbReference>
<dbReference type="CDD" id="cd00082">
    <property type="entry name" value="HisKA"/>
    <property type="match status" value="1"/>
</dbReference>
<keyword evidence="8 11" id="KW-1133">Transmembrane helix</keyword>
<keyword evidence="4" id="KW-0597">Phosphoprotein</keyword>
<evidence type="ECO:0000256" key="5">
    <source>
        <dbReference type="ARBA" id="ARBA00022679"/>
    </source>
</evidence>
<evidence type="ECO:0000256" key="10">
    <source>
        <dbReference type="ARBA" id="ARBA00023136"/>
    </source>
</evidence>
<feature type="domain" description="HAMP" evidence="13">
    <location>
        <begin position="279"/>
        <end position="333"/>
    </location>
</feature>
<dbReference type="PANTHER" id="PTHR45436:SF5">
    <property type="entry name" value="SENSOR HISTIDINE KINASE TRCS"/>
    <property type="match status" value="1"/>
</dbReference>
<dbReference type="SMART" id="SM00388">
    <property type="entry name" value="HisKA"/>
    <property type="match status" value="1"/>
</dbReference>
<dbReference type="PROSITE" id="PS50109">
    <property type="entry name" value="HIS_KIN"/>
    <property type="match status" value="1"/>
</dbReference>
<dbReference type="GO" id="GO:0016020">
    <property type="term" value="C:membrane"/>
    <property type="evidence" value="ECO:0007669"/>
    <property type="project" value="UniProtKB-SubCell"/>
</dbReference>
<dbReference type="SUPFAM" id="SSF47384">
    <property type="entry name" value="Homodimeric domain of signal transducing histidine kinase"/>
    <property type="match status" value="1"/>
</dbReference>
<dbReference type="RefSeq" id="WP_110265718.1">
    <property type="nucleotide sequence ID" value="NZ_CAKZQT010000033.1"/>
</dbReference>
<evidence type="ECO:0000256" key="2">
    <source>
        <dbReference type="ARBA" id="ARBA00004370"/>
    </source>
</evidence>
<evidence type="ECO:0000259" key="13">
    <source>
        <dbReference type="PROSITE" id="PS50885"/>
    </source>
</evidence>
<keyword evidence="6 11" id="KW-0812">Transmembrane</keyword>
<evidence type="ECO:0000256" key="8">
    <source>
        <dbReference type="ARBA" id="ARBA00022989"/>
    </source>
</evidence>
<keyword evidence="10 11" id="KW-0472">Membrane</keyword>
<keyword evidence="5" id="KW-0808">Transferase</keyword>
<evidence type="ECO:0000313" key="15">
    <source>
        <dbReference type="Proteomes" id="UP000248330"/>
    </source>
</evidence>
<dbReference type="FunFam" id="1.10.287.130:FF:000001">
    <property type="entry name" value="Two-component sensor histidine kinase"/>
    <property type="match status" value="1"/>
</dbReference>
<dbReference type="Pfam" id="PF02518">
    <property type="entry name" value="HATPase_c"/>
    <property type="match status" value="1"/>
</dbReference>
<organism evidence="14 15">
    <name type="scientific">Sinimarinibacterium flocculans</name>
    <dbReference type="NCBI Taxonomy" id="985250"/>
    <lineage>
        <taxon>Bacteria</taxon>
        <taxon>Pseudomonadati</taxon>
        <taxon>Pseudomonadota</taxon>
        <taxon>Gammaproteobacteria</taxon>
        <taxon>Nevskiales</taxon>
        <taxon>Nevskiaceae</taxon>
        <taxon>Sinimarinibacterium</taxon>
    </lineage>
</organism>
<reference evidence="14 15" key="1">
    <citation type="submission" date="2018-04" db="EMBL/GenBank/DDBJ databases">
        <title>Genomic Encyclopedia of Type Strains, Phase IV (KMG-IV): sequencing the most valuable type-strain genomes for metagenomic binning, comparative biology and taxonomic classification.</title>
        <authorList>
            <person name="Goeker M."/>
        </authorList>
    </citation>
    <scope>NUCLEOTIDE SEQUENCE [LARGE SCALE GENOMIC DNA]</scope>
    <source>
        <strain evidence="14 15">DSM 104150</strain>
    </source>
</reference>
<feature type="domain" description="Histidine kinase" evidence="12">
    <location>
        <begin position="341"/>
        <end position="548"/>
    </location>
</feature>
<dbReference type="PROSITE" id="PS50885">
    <property type="entry name" value="HAMP"/>
    <property type="match status" value="1"/>
</dbReference>
<comment type="catalytic activity">
    <reaction evidence="1">
        <text>ATP + protein L-histidine = ADP + protein N-phospho-L-histidine.</text>
        <dbReference type="EC" id="2.7.13.3"/>
    </reaction>
</comment>
<evidence type="ECO:0000313" key="14">
    <source>
        <dbReference type="EMBL" id="PXV66597.1"/>
    </source>
</evidence>
<dbReference type="InterPro" id="IPR036097">
    <property type="entry name" value="HisK_dim/P_sf"/>
</dbReference>
<accession>A0A318EBG2</accession>
<dbReference type="InterPro" id="IPR050428">
    <property type="entry name" value="TCS_sensor_his_kinase"/>
</dbReference>
<dbReference type="InterPro" id="IPR036890">
    <property type="entry name" value="HATPase_C_sf"/>
</dbReference>
<comment type="subcellular location">
    <subcellularLocation>
        <location evidence="2">Membrane</location>
    </subcellularLocation>
</comment>
<dbReference type="SUPFAM" id="SSF55874">
    <property type="entry name" value="ATPase domain of HSP90 chaperone/DNA topoisomerase II/histidine kinase"/>
    <property type="match status" value="1"/>
</dbReference>
<dbReference type="AlphaFoldDB" id="A0A318EBG2"/>
<evidence type="ECO:0000256" key="6">
    <source>
        <dbReference type="ARBA" id="ARBA00022692"/>
    </source>
</evidence>
<dbReference type="SMART" id="SM00304">
    <property type="entry name" value="HAMP"/>
    <property type="match status" value="1"/>
</dbReference>
<dbReference type="Gene3D" id="3.30.565.10">
    <property type="entry name" value="Histidine kinase-like ATPase, C-terminal domain"/>
    <property type="match status" value="1"/>
</dbReference>
<dbReference type="Gene3D" id="1.10.287.130">
    <property type="match status" value="1"/>
</dbReference>
<feature type="transmembrane region" description="Helical" evidence="11">
    <location>
        <begin position="27"/>
        <end position="49"/>
    </location>
</feature>
<keyword evidence="9" id="KW-0902">Two-component regulatory system</keyword>
<dbReference type="InterPro" id="IPR003661">
    <property type="entry name" value="HisK_dim/P_dom"/>
</dbReference>
<dbReference type="OrthoDB" id="9772100at2"/>
<evidence type="ECO:0000256" key="7">
    <source>
        <dbReference type="ARBA" id="ARBA00022777"/>
    </source>
</evidence>
<dbReference type="PANTHER" id="PTHR45436">
    <property type="entry name" value="SENSOR HISTIDINE KINASE YKOH"/>
    <property type="match status" value="1"/>
</dbReference>
<dbReference type="SMART" id="SM00387">
    <property type="entry name" value="HATPase_c"/>
    <property type="match status" value="1"/>
</dbReference>
<dbReference type="GO" id="GO:0000155">
    <property type="term" value="F:phosphorelay sensor kinase activity"/>
    <property type="evidence" value="ECO:0007669"/>
    <property type="project" value="InterPro"/>
</dbReference>